<gene>
    <name evidence="1" type="ORF">CP557_07025</name>
</gene>
<dbReference type="OrthoDB" id="285635at2157"/>
<dbReference type="Gene3D" id="1.10.10.10">
    <property type="entry name" value="Winged helix-like DNA-binding domain superfamily/Winged helix DNA-binding domain"/>
    <property type="match status" value="1"/>
</dbReference>
<protein>
    <submittedName>
        <fullName evidence="1">MarR family transcriptional regulator</fullName>
    </submittedName>
</protein>
<name>A0A2A5QU07_9EURY</name>
<keyword evidence="2" id="KW-1185">Reference proteome</keyword>
<comment type="caution">
    <text evidence="1">The sequence shown here is derived from an EMBL/GenBank/DDBJ whole genome shotgun (WGS) entry which is preliminary data.</text>
</comment>
<organism evidence="1 2">
    <name type="scientific">Natrinema ejinorense</name>
    <dbReference type="NCBI Taxonomy" id="373386"/>
    <lineage>
        <taxon>Archaea</taxon>
        <taxon>Methanobacteriati</taxon>
        <taxon>Methanobacteriota</taxon>
        <taxon>Stenosarchaea group</taxon>
        <taxon>Halobacteria</taxon>
        <taxon>Halobacteriales</taxon>
        <taxon>Natrialbaceae</taxon>
        <taxon>Natrinema</taxon>
    </lineage>
</organism>
<dbReference type="SUPFAM" id="SSF46785">
    <property type="entry name" value="Winged helix' DNA-binding domain"/>
    <property type="match status" value="1"/>
</dbReference>
<dbReference type="RefSeq" id="WP_097379257.1">
    <property type="nucleotide sequence ID" value="NZ_NXNI01000001.1"/>
</dbReference>
<evidence type="ECO:0000313" key="1">
    <source>
        <dbReference type="EMBL" id="PCR90310.1"/>
    </source>
</evidence>
<dbReference type="InterPro" id="IPR036388">
    <property type="entry name" value="WH-like_DNA-bd_sf"/>
</dbReference>
<proteinExistence type="predicted"/>
<dbReference type="InterPro" id="IPR036390">
    <property type="entry name" value="WH_DNA-bd_sf"/>
</dbReference>
<dbReference type="AlphaFoldDB" id="A0A2A5QU07"/>
<sequence length="80" mass="8970">MTQADDRILETLADSDLILSPRILSANTDYSRHYLSTRLGKLRDAGLVDRVDEGLYRITDRGTAYLEGNLSADVLENENI</sequence>
<dbReference type="EMBL" id="NXNI01000001">
    <property type="protein sequence ID" value="PCR90310.1"/>
    <property type="molecule type" value="Genomic_DNA"/>
</dbReference>
<accession>A0A2A5QU07</accession>
<dbReference type="Proteomes" id="UP000219689">
    <property type="component" value="Unassembled WGS sequence"/>
</dbReference>
<reference evidence="1 2" key="1">
    <citation type="submission" date="2017-09" db="EMBL/GenBank/DDBJ databases">
        <title>Genome sequences of Natrinema ejinorence JCM 13890T.</title>
        <authorList>
            <person name="Roh S.W."/>
            <person name="Kim Y.B."/>
            <person name="Kim J.Y."/>
        </authorList>
    </citation>
    <scope>NUCLEOTIDE SEQUENCE [LARGE SCALE GENOMIC DNA]</scope>
    <source>
        <strain evidence="1 2">JCM 13890</strain>
    </source>
</reference>
<evidence type="ECO:0000313" key="2">
    <source>
        <dbReference type="Proteomes" id="UP000219689"/>
    </source>
</evidence>